<keyword evidence="3" id="KW-1185">Reference proteome</keyword>
<feature type="compositionally biased region" description="Basic residues" evidence="1">
    <location>
        <begin position="75"/>
        <end position="92"/>
    </location>
</feature>
<sequence>MSHPPVRLPAWDLNHFHMYEIKTEFQSGAAARDARVCAGQVACWTCVQRRNAAQRWVGLESLSPPWNSNNSALTHHSRKRRRQQRGRCRQAKKRNERDTSGSMTDAPPPPQPSEDGESRTQCGCVLKERKTNPESRTLKTPSENGSFASTRTLSPPHMNEPAAIELSVDKKKNKGSRRQRKRFSVSVSFLSFLSFLVDCC</sequence>
<feature type="compositionally biased region" description="Polar residues" evidence="1">
    <location>
        <begin position="64"/>
        <end position="74"/>
    </location>
</feature>
<reference evidence="2 3" key="1">
    <citation type="submission" date="2019-09" db="EMBL/GenBank/DDBJ databases">
        <title>Draft genome of the ectomycorrhizal ascomycete Sphaerosporella brunnea.</title>
        <authorList>
            <consortium name="DOE Joint Genome Institute"/>
            <person name="Benucci G.M."/>
            <person name="Marozzi G."/>
            <person name="Antonielli L."/>
            <person name="Sanchez S."/>
            <person name="Marco P."/>
            <person name="Wang X."/>
            <person name="Falini L.B."/>
            <person name="Barry K."/>
            <person name="Haridas S."/>
            <person name="Lipzen A."/>
            <person name="Labutti K."/>
            <person name="Grigoriev I.V."/>
            <person name="Murat C."/>
            <person name="Martin F."/>
            <person name="Albertini E."/>
            <person name="Donnini D."/>
            <person name="Bonito G."/>
        </authorList>
    </citation>
    <scope>NUCLEOTIDE SEQUENCE [LARGE SCALE GENOMIC DNA]</scope>
    <source>
        <strain evidence="2 3">Sb_GMNB300</strain>
    </source>
</reference>
<feature type="compositionally biased region" description="Basic residues" evidence="1">
    <location>
        <begin position="171"/>
        <end position="181"/>
    </location>
</feature>
<dbReference type="AlphaFoldDB" id="A0A5J5EST9"/>
<organism evidence="2 3">
    <name type="scientific">Sphaerosporella brunnea</name>
    <dbReference type="NCBI Taxonomy" id="1250544"/>
    <lineage>
        <taxon>Eukaryota</taxon>
        <taxon>Fungi</taxon>
        <taxon>Dikarya</taxon>
        <taxon>Ascomycota</taxon>
        <taxon>Pezizomycotina</taxon>
        <taxon>Pezizomycetes</taxon>
        <taxon>Pezizales</taxon>
        <taxon>Pyronemataceae</taxon>
        <taxon>Sphaerosporella</taxon>
    </lineage>
</organism>
<name>A0A5J5EST9_9PEZI</name>
<comment type="caution">
    <text evidence="2">The sequence shown here is derived from an EMBL/GenBank/DDBJ whole genome shotgun (WGS) entry which is preliminary data.</text>
</comment>
<dbReference type="InParanoid" id="A0A5J5EST9"/>
<accession>A0A5J5EST9</accession>
<feature type="region of interest" description="Disordered" evidence="1">
    <location>
        <begin position="61"/>
        <end position="181"/>
    </location>
</feature>
<gene>
    <name evidence="2" type="ORF">FN846DRAFT_83967</name>
</gene>
<feature type="compositionally biased region" description="Basic and acidic residues" evidence="1">
    <location>
        <begin position="126"/>
        <end position="137"/>
    </location>
</feature>
<feature type="compositionally biased region" description="Polar residues" evidence="1">
    <location>
        <begin position="138"/>
        <end position="153"/>
    </location>
</feature>
<dbReference type="EMBL" id="VXIS01000130">
    <property type="protein sequence ID" value="KAA8902583.1"/>
    <property type="molecule type" value="Genomic_DNA"/>
</dbReference>
<evidence type="ECO:0000313" key="3">
    <source>
        <dbReference type="Proteomes" id="UP000326924"/>
    </source>
</evidence>
<proteinExistence type="predicted"/>
<evidence type="ECO:0000313" key="2">
    <source>
        <dbReference type="EMBL" id="KAA8902583.1"/>
    </source>
</evidence>
<protein>
    <submittedName>
        <fullName evidence="2">Uncharacterized protein</fullName>
    </submittedName>
</protein>
<dbReference type="Proteomes" id="UP000326924">
    <property type="component" value="Unassembled WGS sequence"/>
</dbReference>
<evidence type="ECO:0000256" key="1">
    <source>
        <dbReference type="SAM" id="MobiDB-lite"/>
    </source>
</evidence>